<feature type="domain" description="Replication protein A OB" evidence="14">
    <location>
        <begin position="290"/>
        <end position="387"/>
    </location>
</feature>
<dbReference type="AlphaFoldDB" id="A0A8H3I6X8"/>
<dbReference type="InterPro" id="IPR047192">
    <property type="entry name" value="Euk_RPA1_DBD_C"/>
</dbReference>
<evidence type="ECO:0000256" key="3">
    <source>
        <dbReference type="ARBA" id="ARBA00022705"/>
    </source>
</evidence>
<reference evidence="15" key="1">
    <citation type="submission" date="2021-03" db="EMBL/GenBank/DDBJ databases">
        <authorList>
            <person name="Tagirdzhanova G."/>
        </authorList>
    </citation>
    <scope>NUCLEOTIDE SEQUENCE</scope>
</reference>
<dbReference type="InterPro" id="IPR031657">
    <property type="entry name" value="REPA_OB_2"/>
</dbReference>
<dbReference type="FunFam" id="2.40.50.140:FF:000090">
    <property type="entry name" value="Replication protein A subunit"/>
    <property type="match status" value="1"/>
</dbReference>
<sequence length="588" mass="65680">MDPSEAINQGWLREKLELGSTNIEQPILQCVQIKPLGVTAEKQNRFRVVVSDTRNYVQSMLNISLNDLINNGALVRGCIVKIKQYKIATVKERAILILVDLEVLEGLGVHEKIGNPLALVDENQTGESEQPISANGFYGAKAEPQPQVKKEQQPQRQVSTANDSAYGYIHPIESLSPYNNKWVIKARVTNKSDIKHWHNRNGEGKLFSVNLLDESGEIKATGFNDQVDSFYELLQEGGVYYISTCKCAFAKKQFNNVNNIYELTFENNTTIEKAESQSDVPQIRFNFTTIGSLQSVEKDAVIDVIGVLRDVGEVSEIISKTTQKPYSKREITLVDNTNFSVRLTLWGTVAGNFNAPLESVVAFKSVKVSDFGGRSLSLLSSGTISIDPDVNEAHTLKGWYDAQGKNDQFSSHANGTGDGAGRPDNQKTIAAVKEENLGMSEKGDYFSIKATVVHPRQENFAYPACLSEGCQKKVISNDEGWRCEKCEKTHPNPKWRYMMSVSVTDHTGQMFLSFFNDQGTVIMGMTADKLVELKENNKEKDAMNQAINKQYVFRCRAKQDTYGEQTRLAPLDYGAEAAKLFNKIKLYD</sequence>
<comment type="caution">
    <text evidence="15">The sequence shown here is derived from an EMBL/GenBank/DDBJ whole genome shotgun (WGS) entry which is preliminary data.</text>
</comment>
<dbReference type="Gene3D" id="2.40.50.140">
    <property type="entry name" value="Nucleic acid-binding proteins"/>
    <property type="match status" value="4"/>
</dbReference>
<feature type="domain" description="Replication factor-A protein 1 N-terminal" evidence="12">
    <location>
        <begin position="15"/>
        <end position="105"/>
    </location>
</feature>
<dbReference type="Pfam" id="PF16900">
    <property type="entry name" value="REPA_OB_2"/>
    <property type="match status" value="1"/>
</dbReference>
<dbReference type="FunFam" id="2.40.50.140:FF:000117">
    <property type="entry name" value="Replication protein A subunit"/>
    <property type="match status" value="1"/>
</dbReference>
<dbReference type="Pfam" id="PF08646">
    <property type="entry name" value="Rep_fac-A_C"/>
    <property type="match status" value="1"/>
</dbReference>
<dbReference type="InterPro" id="IPR004591">
    <property type="entry name" value="Rfa1"/>
</dbReference>
<keyword evidence="7 9" id="KW-0238">DNA-binding</keyword>
<evidence type="ECO:0000256" key="9">
    <source>
        <dbReference type="RuleBase" id="RU364130"/>
    </source>
</evidence>
<evidence type="ECO:0000259" key="12">
    <source>
        <dbReference type="Pfam" id="PF04057"/>
    </source>
</evidence>
<evidence type="ECO:0000259" key="14">
    <source>
        <dbReference type="Pfam" id="PF16900"/>
    </source>
</evidence>
<dbReference type="Proteomes" id="UP000664169">
    <property type="component" value="Unassembled WGS sequence"/>
</dbReference>
<evidence type="ECO:0000313" key="15">
    <source>
        <dbReference type="EMBL" id="CAF9909670.1"/>
    </source>
</evidence>
<protein>
    <recommendedName>
        <fullName evidence="9">Replication protein A subunit</fullName>
    </recommendedName>
</protein>
<evidence type="ECO:0000256" key="4">
    <source>
        <dbReference type="ARBA" id="ARBA00022723"/>
    </source>
</evidence>
<dbReference type="EMBL" id="CAJPDQ010000005">
    <property type="protein sequence ID" value="CAF9909670.1"/>
    <property type="molecule type" value="Genomic_DNA"/>
</dbReference>
<dbReference type="Pfam" id="PF04057">
    <property type="entry name" value="Rep-A_N"/>
    <property type="match status" value="1"/>
</dbReference>
<dbReference type="GO" id="GO:0006281">
    <property type="term" value="P:DNA repair"/>
    <property type="evidence" value="ECO:0007669"/>
    <property type="project" value="InterPro"/>
</dbReference>
<dbReference type="GO" id="GO:0007004">
    <property type="term" value="P:telomere maintenance via telomerase"/>
    <property type="evidence" value="ECO:0007669"/>
    <property type="project" value="UniProtKB-ARBA"/>
</dbReference>
<dbReference type="GO" id="GO:0005662">
    <property type="term" value="C:DNA replication factor A complex"/>
    <property type="evidence" value="ECO:0007669"/>
    <property type="project" value="UniProtKB-ARBA"/>
</dbReference>
<dbReference type="Pfam" id="PF01336">
    <property type="entry name" value="tRNA_anti-codon"/>
    <property type="match status" value="1"/>
</dbReference>
<dbReference type="FunFam" id="2.40.50.140:FF:000041">
    <property type="entry name" value="Replication protein A subunit"/>
    <property type="match status" value="1"/>
</dbReference>
<dbReference type="SUPFAM" id="SSF50249">
    <property type="entry name" value="Nucleic acid-binding proteins"/>
    <property type="match status" value="4"/>
</dbReference>
<evidence type="ECO:0000256" key="1">
    <source>
        <dbReference type="ARBA" id="ARBA00004123"/>
    </source>
</evidence>
<evidence type="ECO:0000256" key="2">
    <source>
        <dbReference type="ARBA" id="ARBA00005690"/>
    </source>
</evidence>
<dbReference type="CDD" id="cd04475">
    <property type="entry name" value="RPA1_DBD_B"/>
    <property type="match status" value="1"/>
</dbReference>
<keyword evidence="16" id="KW-1185">Reference proteome</keyword>
<dbReference type="PANTHER" id="PTHR47165:SF4">
    <property type="entry name" value="OS03G0429900 PROTEIN"/>
    <property type="match status" value="1"/>
</dbReference>
<keyword evidence="4 9" id="KW-0479">Metal-binding</keyword>
<feature type="compositionally biased region" description="Polar residues" evidence="10">
    <location>
        <begin position="124"/>
        <end position="133"/>
    </location>
</feature>
<comment type="subunit">
    <text evidence="9">Component of the heterotrimeric canonical replication protein A complex (RPA).</text>
</comment>
<dbReference type="CDD" id="cd04476">
    <property type="entry name" value="RPA1_DBD_C"/>
    <property type="match status" value="1"/>
</dbReference>
<evidence type="ECO:0000256" key="10">
    <source>
        <dbReference type="SAM" id="MobiDB-lite"/>
    </source>
</evidence>
<accession>A0A8H3I6X8</accession>
<evidence type="ECO:0000259" key="13">
    <source>
        <dbReference type="Pfam" id="PF08646"/>
    </source>
</evidence>
<evidence type="ECO:0000256" key="5">
    <source>
        <dbReference type="ARBA" id="ARBA00022771"/>
    </source>
</evidence>
<dbReference type="CDD" id="cd04474">
    <property type="entry name" value="RPA1_DBD_A"/>
    <property type="match status" value="1"/>
</dbReference>
<dbReference type="GO" id="GO:0006310">
    <property type="term" value="P:DNA recombination"/>
    <property type="evidence" value="ECO:0007669"/>
    <property type="project" value="InterPro"/>
</dbReference>
<dbReference type="InterPro" id="IPR013955">
    <property type="entry name" value="Rep_factor-A_C"/>
</dbReference>
<dbReference type="GO" id="GO:0000781">
    <property type="term" value="C:chromosome, telomeric region"/>
    <property type="evidence" value="ECO:0007669"/>
    <property type="project" value="UniProtKB-ARBA"/>
</dbReference>
<comment type="function">
    <text evidence="9">As part of the replication protein A (RPA/RP-A), a single-stranded DNA-binding heterotrimeric complex, may play an essential role in DNA replication, recombination and repair. Binds and stabilizes single-stranded DNA intermediates, preventing complementary DNA reannealing and recruiting different proteins involved in DNA metabolism.</text>
</comment>
<gene>
    <name evidence="15" type="ORF">GOMPHAMPRED_006836</name>
</gene>
<proteinExistence type="inferred from homology"/>
<dbReference type="GO" id="GO:0008270">
    <property type="term" value="F:zinc ion binding"/>
    <property type="evidence" value="ECO:0007669"/>
    <property type="project" value="UniProtKB-KW"/>
</dbReference>
<feature type="domain" description="OB" evidence="11">
    <location>
        <begin position="182"/>
        <end position="247"/>
    </location>
</feature>
<evidence type="ECO:0000256" key="6">
    <source>
        <dbReference type="ARBA" id="ARBA00022833"/>
    </source>
</evidence>
<keyword evidence="8 9" id="KW-0539">Nucleus</keyword>
<evidence type="ECO:0000259" key="11">
    <source>
        <dbReference type="Pfam" id="PF01336"/>
    </source>
</evidence>
<dbReference type="GO" id="GO:0006260">
    <property type="term" value="P:DNA replication"/>
    <property type="evidence" value="ECO:0007669"/>
    <property type="project" value="UniProtKB-KW"/>
</dbReference>
<evidence type="ECO:0000256" key="8">
    <source>
        <dbReference type="ARBA" id="ARBA00023242"/>
    </source>
</evidence>
<dbReference type="FunFam" id="2.40.50.140:FF:000064">
    <property type="entry name" value="Replication protein A subunit"/>
    <property type="match status" value="1"/>
</dbReference>
<comment type="similarity">
    <text evidence="2 9">Belongs to the replication factor A protein 1 family.</text>
</comment>
<dbReference type="InterPro" id="IPR004365">
    <property type="entry name" value="NA-bd_OB_tRNA"/>
</dbReference>
<dbReference type="CDD" id="cd04477">
    <property type="entry name" value="RPA1N"/>
    <property type="match status" value="1"/>
</dbReference>
<dbReference type="InterPro" id="IPR007199">
    <property type="entry name" value="Rep_factor-A_N"/>
</dbReference>
<keyword evidence="6 9" id="KW-0862">Zinc</keyword>
<dbReference type="InterPro" id="IPR012340">
    <property type="entry name" value="NA-bd_OB-fold"/>
</dbReference>
<keyword evidence="3 9" id="KW-0235">DNA replication</keyword>
<feature type="region of interest" description="Disordered" evidence="10">
    <location>
        <begin position="124"/>
        <end position="160"/>
    </location>
</feature>
<evidence type="ECO:0000256" key="7">
    <source>
        <dbReference type="ARBA" id="ARBA00023125"/>
    </source>
</evidence>
<name>A0A8H3I6X8_9LECA</name>
<dbReference type="PANTHER" id="PTHR47165">
    <property type="entry name" value="OS03G0429900 PROTEIN"/>
    <property type="match status" value="1"/>
</dbReference>
<keyword evidence="5 9" id="KW-0863">Zinc-finger</keyword>
<comment type="subcellular location">
    <subcellularLocation>
        <location evidence="1 9">Nucleus</location>
    </subcellularLocation>
</comment>
<dbReference type="GO" id="GO:0003697">
    <property type="term" value="F:single-stranded DNA binding"/>
    <property type="evidence" value="ECO:0007669"/>
    <property type="project" value="UniProtKB-ARBA"/>
</dbReference>
<dbReference type="NCBIfam" id="TIGR00617">
    <property type="entry name" value="rpa1"/>
    <property type="match status" value="1"/>
</dbReference>
<feature type="domain" description="Replication factor A C-terminal" evidence="13">
    <location>
        <begin position="445"/>
        <end position="568"/>
    </location>
</feature>
<dbReference type="OrthoDB" id="1751331at2759"/>
<organism evidence="15 16">
    <name type="scientific">Gomphillus americanus</name>
    <dbReference type="NCBI Taxonomy" id="1940652"/>
    <lineage>
        <taxon>Eukaryota</taxon>
        <taxon>Fungi</taxon>
        <taxon>Dikarya</taxon>
        <taxon>Ascomycota</taxon>
        <taxon>Pezizomycotina</taxon>
        <taxon>Lecanoromycetes</taxon>
        <taxon>OSLEUM clade</taxon>
        <taxon>Ostropomycetidae</taxon>
        <taxon>Ostropales</taxon>
        <taxon>Graphidaceae</taxon>
        <taxon>Gomphilloideae</taxon>
        <taxon>Gomphillus</taxon>
    </lineage>
</organism>
<evidence type="ECO:0000313" key="16">
    <source>
        <dbReference type="Proteomes" id="UP000664169"/>
    </source>
</evidence>